<accession>A0A9W7STR6</accession>
<keyword evidence="2" id="KW-1185">Reference proteome</keyword>
<sequence>MFGISRKMSPCDLPETTVRKIASLNQCCNVLSRASVELSRVHQETQQLLASIGELRHVSQALPDRTKESIQAIGCSQAIDRCAESCASLEQDIRVWTRSGGGEAISPRLRAVRQQIRLAACSAEITSARDILSLAIRVIELHALQQTGPAAYDEKNPIALSMQHWVQEVSEKSRAAYFEAEALARELETQYARALTRRASGNPNVWASVAGSLEQAEKQKQAYVRVLRSCEAAMEAIG</sequence>
<dbReference type="OrthoDB" id="10298177at2759"/>
<proteinExistence type="predicted"/>
<dbReference type="AlphaFoldDB" id="A0A9W7STR6"/>
<reference evidence="1 2" key="2">
    <citation type="journal article" date="2021" name="Curr. Genet.">
        <title>Genetic response to nitrogen starvation in the aggressive Eucalyptus foliar pathogen Teratosphaeria destructans.</title>
        <authorList>
            <person name="Havenga M."/>
            <person name="Wingfield B.D."/>
            <person name="Wingfield M.J."/>
            <person name="Dreyer L.L."/>
            <person name="Roets F."/>
            <person name="Aylward J."/>
        </authorList>
    </citation>
    <scope>NUCLEOTIDE SEQUENCE [LARGE SCALE GENOMIC DNA]</scope>
    <source>
        <strain evidence="1">CMW44962</strain>
    </source>
</reference>
<comment type="caution">
    <text evidence="1">The sequence shown here is derived from an EMBL/GenBank/DDBJ whole genome shotgun (WGS) entry which is preliminary data.</text>
</comment>
<dbReference type="EMBL" id="RIBY02001445">
    <property type="protein sequence ID" value="KAH9828919.1"/>
    <property type="molecule type" value="Genomic_DNA"/>
</dbReference>
<evidence type="ECO:0000313" key="1">
    <source>
        <dbReference type="EMBL" id="KAH9828919.1"/>
    </source>
</evidence>
<evidence type="ECO:0000313" key="2">
    <source>
        <dbReference type="Proteomes" id="UP001138500"/>
    </source>
</evidence>
<evidence type="ECO:0008006" key="3">
    <source>
        <dbReference type="Google" id="ProtNLM"/>
    </source>
</evidence>
<dbReference type="Proteomes" id="UP001138500">
    <property type="component" value="Unassembled WGS sequence"/>
</dbReference>
<name>A0A9W7STR6_9PEZI</name>
<gene>
    <name evidence="1" type="ORF">Tdes44962_MAKER02348</name>
</gene>
<reference evidence="1 2" key="1">
    <citation type="journal article" date="2018" name="IMA Fungus">
        <title>IMA Genome-F 10: Nine draft genome sequences of Claviceps purpurea s.lat., including C. arundinis, C. humidiphila, and C. cf. spartinae, pseudomolecules for the pitch canker pathogen Fusarium circinatum, draft genome of Davidsoniella eucalypti, Grosmannia galeiformis, Quambalaria eucalypti, and Teratosphaeria destructans.</title>
        <authorList>
            <person name="Wingfield B.D."/>
            <person name="Liu M."/>
            <person name="Nguyen H.D."/>
            <person name="Lane F.A."/>
            <person name="Morgan S.W."/>
            <person name="De Vos L."/>
            <person name="Wilken P.M."/>
            <person name="Duong T.A."/>
            <person name="Aylward J."/>
            <person name="Coetzee M.P."/>
            <person name="Dadej K."/>
            <person name="De Beer Z.W."/>
            <person name="Findlay W."/>
            <person name="Havenga M."/>
            <person name="Kolarik M."/>
            <person name="Menzies J.G."/>
            <person name="Naidoo K."/>
            <person name="Pochopski O."/>
            <person name="Shoukouhi P."/>
            <person name="Santana Q.C."/>
            <person name="Seifert K.A."/>
            <person name="Soal N."/>
            <person name="Steenkamp E.T."/>
            <person name="Tatham C.T."/>
            <person name="van der Nest M.A."/>
            <person name="Wingfield M.J."/>
        </authorList>
    </citation>
    <scope>NUCLEOTIDE SEQUENCE [LARGE SCALE GENOMIC DNA]</scope>
    <source>
        <strain evidence="1">CMW44962</strain>
    </source>
</reference>
<protein>
    <recommendedName>
        <fullName evidence="3">Fungal N-terminal domain-containing protein</fullName>
    </recommendedName>
</protein>
<organism evidence="1 2">
    <name type="scientific">Teratosphaeria destructans</name>
    <dbReference type="NCBI Taxonomy" id="418781"/>
    <lineage>
        <taxon>Eukaryota</taxon>
        <taxon>Fungi</taxon>
        <taxon>Dikarya</taxon>
        <taxon>Ascomycota</taxon>
        <taxon>Pezizomycotina</taxon>
        <taxon>Dothideomycetes</taxon>
        <taxon>Dothideomycetidae</taxon>
        <taxon>Mycosphaerellales</taxon>
        <taxon>Teratosphaeriaceae</taxon>
        <taxon>Teratosphaeria</taxon>
    </lineage>
</organism>